<evidence type="ECO:0000313" key="4">
    <source>
        <dbReference type="EMBL" id="KAK0509924.1"/>
    </source>
</evidence>
<dbReference type="GO" id="GO:0005737">
    <property type="term" value="C:cytoplasm"/>
    <property type="evidence" value="ECO:0007669"/>
    <property type="project" value="TreeGrafter"/>
</dbReference>
<comment type="similarity">
    <text evidence="1">Belongs to the arrestin family.</text>
</comment>
<dbReference type="GO" id="GO:0015031">
    <property type="term" value="P:protein transport"/>
    <property type="evidence" value="ECO:0007669"/>
    <property type="project" value="TreeGrafter"/>
</dbReference>
<accession>A0AA39V3H7</accession>
<dbReference type="AlphaFoldDB" id="A0AA39V3H7"/>
<feature type="region of interest" description="Disordered" evidence="2">
    <location>
        <begin position="554"/>
        <end position="610"/>
    </location>
</feature>
<comment type="caution">
    <text evidence="4">The sequence shown here is derived from an EMBL/GenBank/DDBJ whole genome shotgun (WGS) entry which is preliminary data.</text>
</comment>
<sequence>MGKANLTPIPERRSSRSMLHGNADGSILSTPGQRAPLSSTHATPPKGLTVPARGGSTSPIRRPSGPQLRRAPSRTFVPAVLPPVDTPRLTHARLSLAIRLYSPIFMGGATVEGQVHVEVDGGMSETKRRSRPVLSLSRISVSLVGIERCKGRREIFRALTCDLIDGSHPPPVTMAPDHGTDWWDVIPSDSVLPFRLDLPVDMGPPPYQSKKVGISYWLSTLAEFRILGKKQFVRESQEITVLTVHDPEKALVNLPHPLLASDELQFSKRTNTQKIKLIAGLHRQTWISGYPVFIDIHIENQSNKTVKRVDLQLEKTILFYNYSAPSTGAVSADLLRLPDHLTKEIVLEKVLLDGFHGVRRFSEDFRTCQLDLPAGLVSIETGRFFGIRFFLNIEITCSFSKHLEVQLPITIVHPNSIDIPPNAVAQVAASIEHKHRDLSSASGSPYRYHAGQAFQAARRQSYLQLRKDAVGSNEMAELTRALENSPRKAAPRRVNGSPKKLKVRRRQSAVVLGGMNRDFHQHQHLRSRSSLDSMKYTVYTLPRPSFATDRLEEPLSSYEQPSSRAPRSSLERKVIGGLRGSFESRGPRLQRSTSGMAFDDSDKENCAPKY</sequence>
<feature type="region of interest" description="Disordered" evidence="2">
    <location>
        <begin position="482"/>
        <end position="505"/>
    </location>
</feature>
<dbReference type="PANTHER" id="PTHR11188">
    <property type="entry name" value="ARRESTIN DOMAIN CONTAINING PROTEIN"/>
    <property type="match status" value="1"/>
</dbReference>
<gene>
    <name evidence="4" type="ORF">JMJ35_007318</name>
</gene>
<dbReference type="SUPFAM" id="SSF81296">
    <property type="entry name" value="E set domains"/>
    <property type="match status" value="1"/>
</dbReference>
<evidence type="ECO:0000256" key="1">
    <source>
        <dbReference type="ARBA" id="ARBA00005298"/>
    </source>
</evidence>
<dbReference type="SMART" id="SM01017">
    <property type="entry name" value="Arrestin_C"/>
    <property type="match status" value="1"/>
</dbReference>
<reference evidence="4" key="1">
    <citation type="submission" date="2023-03" db="EMBL/GenBank/DDBJ databases">
        <title>Complete genome of Cladonia borealis.</title>
        <authorList>
            <person name="Park H."/>
        </authorList>
    </citation>
    <scope>NUCLEOTIDE SEQUENCE</scope>
    <source>
        <strain evidence="4">ANT050790</strain>
    </source>
</reference>
<dbReference type="EMBL" id="JAFEKC020000017">
    <property type="protein sequence ID" value="KAK0509924.1"/>
    <property type="molecule type" value="Genomic_DNA"/>
</dbReference>
<feature type="region of interest" description="Disordered" evidence="2">
    <location>
        <begin position="1"/>
        <end position="70"/>
    </location>
</feature>
<protein>
    <recommendedName>
        <fullName evidence="3">Arrestin C-terminal-like domain-containing protein</fullName>
    </recommendedName>
</protein>
<dbReference type="PANTHER" id="PTHR11188:SF17">
    <property type="entry name" value="FI21816P1"/>
    <property type="match status" value="1"/>
</dbReference>
<keyword evidence="5" id="KW-1185">Reference proteome</keyword>
<dbReference type="Proteomes" id="UP001166286">
    <property type="component" value="Unassembled WGS sequence"/>
</dbReference>
<proteinExistence type="inferred from homology"/>
<feature type="compositionally biased region" description="Polar residues" evidence="2">
    <location>
        <begin position="27"/>
        <end position="42"/>
    </location>
</feature>
<feature type="compositionally biased region" description="Polar residues" evidence="2">
    <location>
        <begin position="557"/>
        <end position="566"/>
    </location>
</feature>
<feature type="domain" description="Arrestin C-terminal-like" evidence="3">
    <location>
        <begin position="271"/>
        <end position="416"/>
    </location>
</feature>
<evidence type="ECO:0000313" key="5">
    <source>
        <dbReference type="Proteomes" id="UP001166286"/>
    </source>
</evidence>
<organism evidence="4 5">
    <name type="scientific">Cladonia borealis</name>
    <dbReference type="NCBI Taxonomy" id="184061"/>
    <lineage>
        <taxon>Eukaryota</taxon>
        <taxon>Fungi</taxon>
        <taxon>Dikarya</taxon>
        <taxon>Ascomycota</taxon>
        <taxon>Pezizomycotina</taxon>
        <taxon>Lecanoromycetes</taxon>
        <taxon>OSLEUM clade</taxon>
        <taxon>Lecanoromycetidae</taxon>
        <taxon>Lecanorales</taxon>
        <taxon>Lecanorineae</taxon>
        <taxon>Cladoniaceae</taxon>
        <taxon>Cladonia</taxon>
    </lineage>
</organism>
<dbReference type="InterPro" id="IPR014752">
    <property type="entry name" value="Arrestin-like_C"/>
</dbReference>
<name>A0AA39V3H7_9LECA</name>
<dbReference type="InterPro" id="IPR050357">
    <property type="entry name" value="Arrestin_domain-protein"/>
</dbReference>
<dbReference type="Pfam" id="PF02752">
    <property type="entry name" value="Arrestin_C"/>
    <property type="match status" value="1"/>
</dbReference>
<dbReference type="InterPro" id="IPR014756">
    <property type="entry name" value="Ig_E-set"/>
</dbReference>
<evidence type="ECO:0000256" key="2">
    <source>
        <dbReference type="SAM" id="MobiDB-lite"/>
    </source>
</evidence>
<dbReference type="InterPro" id="IPR011022">
    <property type="entry name" value="Arrestin_C-like"/>
</dbReference>
<dbReference type="Gene3D" id="2.60.40.640">
    <property type="match status" value="1"/>
</dbReference>
<evidence type="ECO:0000259" key="3">
    <source>
        <dbReference type="SMART" id="SM01017"/>
    </source>
</evidence>